<evidence type="ECO:0000256" key="4">
    <source>
        <dbReference type="ARBA" id="ARBA00023136"/>
    </source>
</evidence>
<dbReference type="Proteomes" id="UP000275137">
    <property type="component" value="Unassembled WGS sequence"/>
</dbReference>
<feature type="transmembrane region" description="Helical" evidence="5">
    <location>
        <begin position="161"/>
        <end position="187"/>
    </location>
</feature>
<reference evidence="7 8" key="1">
    <citation type="submission" date="2018-10" db="EMBL/GenBank/DDBJ databases">
        <authorList>
            <person name="Chen W.-M."/>
        </authorList>
    </citation>
    <scope>NUCLEOTIDE SEQUENCE [LARGE SCALE GENOMIC DNA]</scope>
    <source>
        <strain evidence="7 8">H-5</strain>
    </source>
</reference>
<feature type="transmembrane region" description="Helical" evidence="5">
    <location>
        <begin position="130"/>
        <end position="149"/>
    </location>
</feature>
<evidence type="ECO:0000259" key="6">
    <source>
        <dbReference type="Pfam" id="PF04893"/>
    </source>
</evidence>
<evidence type="ECO:0000313" key="7">
    <source>
        <dbReference type="EMBL" id="ROH85519.1"/>
    </source>
</evidence>
<dbReference type="AlphaFoldDB" id="A0A3N0UY87"/>
<dbReference type="Pfam" id="PF04893">
    <property type="entry name" value="Yip1"/>
    <property type="match status" value="1"/>
</dbReference>
<sequence>MNPVTLFKLFFTPSRGWRALLDSKPSVHRLYLLHVIPFSLIPPLMIYLAGNNHSELLFKLLPGNKLLLVALAIFIVQLVAVPVMASIIRQLAEIAEIHPPFKDAFTLAAVAPTPLWMAPVFLLIPDFSVNIAVTSLAMMAAAGFIYYGIPEVFNLREQGHALLLFGGILMAGIIGWAFLMICSLLVWSSVQSLDFAPALS</sequence>
<dbReference type="GO" id="GO:0016020">
    <property type="term" value="C:membrane"/>
    <property type="evidence" value="ECO:0007669"/>
    <property type="project" value="UniProtKB-SubCell"/>
</dbReference>
<protein>
    <submittedName>
        <fullName evidence="7">DUF1282 domain-containing protein</fullName>
    </submittedName>
</protein>
<dbReference type="InterPro" id="IPR006977">
    <property type="entry name" value="Yip1_dom"/>
</dbReference>
<keyword evidence="4 5" id="KW-0472">Membrane</keyword>
<evidence type="ECO:0000256" key="5">
    <source>
        <dbReference type="SAM" id="Phobius"/>
    </source>
</evidence>
<dbReference type="RefSeq" id="WP_123237838.1">
    <property type="nucleotide sequence ID" value="NZ_RJVP01000005.1"/>
</dbReference>
<feature type="transmembrane region" description="Helical" evidence="5">
    <location>
        <begin position="69"/>
        <end position="92"/>
    </location>
</feature>
<comment type="subcellular location">
    <subcellularLocation>
        <location evidence="1">Membrane</location>
        <topology evidence="1">Multi-pass membrane protein</topology>
    </subcellularLocation>
</comment>
<organism evidence="7 8">
    <name type="scientific">Pseudomethylobacillus aquaticus</name>
    <dbReference type="NCBI Taxonomy" id="2676064"/>
    <lineage>
        <taxon>Bacteria</taxon>
        <taxon>Pseudomonadati</taxon>
        <taxon>Pseudomonadota</taxon>
        <taxon>Betaproteobacteria</taxon>
        <taxon>Nitrosomonadales</taxon>
        <taxon>Methylophilaceae</taxon>
        <taxon>Pseudomethylobacillus</taxon>
    </lineage>
</organism>
<feature type="transmembrane region" description="Helical" evidence="5">
    <location>
        <begin position="104"/>
        <end position="124"/>
    </location>
</feature>
<gene>
    <name evidence="7" type="ORF">ED236_10090</name>
</gene>
<evidence type="ECO:0000256" key="1">
    <source>
        <dbReference type="ARBA" id="ARBA00004141"/>
    </source>
</evidence>
<keyword evidence="3 5" id="KW-1133">Transmembrane helix</keyword>
<feature type="domain" description="Yip1" evidence="6">
    <location>
        <begin position="8"/>
        <end position="179"/>
    </location>
</feature>
<keyword evidence="2 5" id="KW-0812">Transmembrane</keyword>
<proteinExistence type="predicted"/>
<evidence type="ECO:0000256" key="3">
    <source>
        <dbReference type="ARBA" id="ARBA00022989"/>
    </source>
</evidence>
<feature type="transmembrane region" description="Helical" evidence="5">
    <location>
        <begin position="30"/>
        <end position="49"/>
    </location>
</feature>
<evidence type="ECO:0000256" key="2">
    <source>
        <dbReference type="ARBA" id="ARBA00022692"/>
    </source>
</evidence>
<comment type="caution">
    <text evidence="7">The sequence shown here is derived from an EMBL/GenBank/DDBJ whole genome shotgun (WGS) entry which is preliminary data.</text>
</comment>
<evidence type="ECO:0000313" key="8">
    <source>
        <dbReference type="Proteomes" id="UP000275137"/>
    </source>
</evidence>
<name>A0A3N0UY87_9PROT</name>
<accession>A0A3N0UY87</accession>
<dbReference type="EMBL" id="RJVP01000005">
    <property type="protein sequence ID" value="ROH85519.1"/>
    <property type="molecule type" value="Genomic_DNA"/>
</dbReference>
<keyword evidence="8" id="KW-1185">Reference proteome</keyword>